<evidence type="ECO:0000313" key="1">
    <source>
        <dbReference type="EMBL" id="MDN0073796.1"/>
    </source>
</evidence>
<evidence type="ECO:0000313" key="2">
    <source>
        <dbReference type="Proteomes" id="UP001168540"/>
    </source>
</evidence>
<proteinExistence type="predicted"/>
<name>A0ABT7XJ49_9NEIS</name>
<sequence length="68" mass="7163">MQGAVRVGCFGVDMGELPEPSPWLIGCGSRRALSWAASIVISGQRAAGGEDDIRAEMEKALAEQGLFL</sequence>
<protein>
    <submittedName>
        <fullName evidence="1">Uncharacterized protein</fullName>
    </submittedName>
</protein>
<dbReference type="Proteomes" id="UP001168540">
    <property type="component" value="Unassembled WGS sequence"/>
</dbReference>
<gene>
    <name evidence="1" type="ORF">QU481_02680</name>
</gene>
<dbReference type="EMBL" id="JAUEDK010000003">
    <property type="protein sequence ID" value="MDN0073796.1"/>
    <property type="molecule type" value="Genomic_DNA"/>
</dbReference>
<comment type="caution">
    <text evidence="1">The sequence shown here is derived from an EMBL/GenBank/DDBJ whole genome shotgun (WGS) entry which is preliminary data.</text>
</comment>
<reference evidence="1" key="1">
    <citation type="submission" date="2023-06" db="EMBL/GenBank/DDBJ databases">
        <authorList>
            <person name="Zhang S."/>
        </authorList>
    </citation>
    <scope>NUCLEOTIDE SEQUENCE</scope>
    <source>
        <strain evidence="1">SG2303</strain>
    </source>
</reference>
<keyword evidence="2" id="KW-1185">Reference proteome</keyword>
<accession>A0ABT7XJ49</accession>
<organism evidence="1 2">
    <name type="scientific">Crenobacter oryzisoli</name>
    <dbReference type="NCBI Taxonomy" id="3056844"/>
    <lineage>
        <taxon>Bacteria</taxon>
        <taxon>Pseudomonadati</taxon>
        <taxon>Pseudomonadota</taxon>
        <taxon>Betaproteobacteria</taxon>
        <taxon>Neisseriales</taxon>
        <taxon>Neisseriaceae</taxon>
        <taxon>Crenobacter</taxon>
    </lineage>
</organism>
<dbReference type="RefSeq" id="WP_289828337.1">
    <property type="nucleotide sequence ID" value="NZ_JAUEDK010000003.1"/>
</dbReference>